<evidence type="ECO:0000259" key="12">
    <source>
        <dbReference type="PROSITE" id="PS50011"/>
    </source>
</evidence>
<dbReference type="SUPFAM" id="SSF81383">
    <property type="entry name" value="F-box domain"/>
    <property type="match status" value="1"/>
</dbReference>
<dbReference type="InterPro" id="IPR045270">
    <property type="entry name" value="STKc_AGC"/>
</dbReference>
<reference evidence="14" key="1">
    <citation type="submission" date="2017-04" db="EMBL/GenBank/DDBJ databases">
        <title>Population genomics of picophytoplankton unveils novel chromosome hypervariability.</title>
        <authorList>
            <consortium name="DOE Joint Genome Institute"/>
            <person name="Blanc-Mathieu R."/>
            <person name="Krasovec M."/>
            <person name="Hebrard M."/>
            <person name="Yau S."/>
            <person name="Desgranges E."/>
            <person name="Martin J."/>
            <person name="Schackwitz W."/>
            <person name="Kuo A."/>
            <person name="Salin G."/>
            <person name="Donnadieu C."/>
            <person name="Desdevises Y."/>
            <person name="Sanchez-Ferandin S."/>
            <person name="Moreau H."/>
            <person name="Rivals E."/>
            <person name="Grigoriev I.V."/>
            <person name="Grimsley N."/>
            <person name="Eyre-Walker A."/>
            <person name="Piganeau G."/>
        </authorList>
    </citation>
    <scope>NUCLEOTIDE SEQUENCE [LARGE SCALE GENOMIC DNA]</scope>
    <source>
        <strain evidence="14">RCC 1115</strain>
    </source>
</reference>
<dbReference type="InterPro" id="IPR000961">
    <property type="entry name" value="AGC-kinase_C"/>
</dbReference>
<evidence type="ECO:0000256" key="4">
    <source>
        <dbReference type="ARBA" id="ARBA00022679"/>
    </source>
</evidence>
<dbReference type="EC" id="2.7.11.1" evidence="1"/>
<dbReference type="InterPro" id="IPR008271">
    <property type="entry name" value="Ser/Thr_kinase_AS"/>
</dbReference>
<keyword evidence="5 10" id="KW-0547">Nucleotide-binding</keyword>
<evidence type="ECO:0000256" key="8">
    <source>
        <dbReference type="ARBA" id="ARBA00047899"/>
    </source>
</evidence>
<dbReference type="SMART" id="SM00133">
    <property type="entry name" value="S_TK_X"/>
    <property type="match status" value="1"/>
</dbReference>
<dbReference type="SUPFAM" id="SSF56112">
    <property type="entry name" value="Protein kinase-like (PK-like)"/>
    <property type="match status" value="1"/>
</dbReference>
<dbReference type="CDD" id="cd09917">
    <property type="entry name" value="F-box_SF"/>
    <property type="match status" value="1"/>
</dbReference>
<dbReference type="Gene3D" id="2.130.10.10">
    <property type="entry name" value="YVTN repeat-like/Quinoprotein amine dehydrogenase"/>
    <property type="match status" value="1"/>
</dbReference>
<evidence type="ECO:0000259" key="13">
    <source>
        <dbReference type="PROSITE" id="PS51285"/>
    </source>
</evidence>
<proteinExistence type="predicted"/>
<dbReference type="GO" id="GO:0005524">
    <property type="term" value="F:ATP binding"/>
    <property type="evidence" value="ECO:0007669"/>
    <property type="project" value="UniProtKB-UniRule"/>
</dbReference>
<feature type="region of interest" description="Disordered" evidence="11">
    <location>
        <begin position="42"/>
        <end position="62"/>
    </location>
</feature>
<dbReference type="EMBL" id="KZ155778">
    <property type="protein sequence ID" value="OUS47359.1"/>
    <property type="molecule type" value="Genomic_DNA"/>
</dbReference>
<evidence type="ECO:0000256" key="11">
    <source>
        <dbReference type="SAM" id="MobiDB-lite"/>
    </source>
</evidence>
<dbReference type="AlphaFoldDB" id="A0A1Y5ICQ9"/>
<comment type="catalytic activity">
    <reaction evidence="9">
        <text>L-seryl-[protein] + ATP = O-phospho-L-seryl-[protein] + ADP + H(+)</text>
        <dbReference type="Rhea" id="RHEA:17989"/>
        <dbReference type="Rhea" id="RHEA-COMP:9863"/>
        <dbReference type="Rhea" id="RHEA-COMP:11604"/>
        <dbReference type="ChEBI" id="CHEBI:15378"/>
        <dbReference type="ChEBI" id="CHEBI:29999"/>
        <dbReference type="ChEBI" id="CHEBI:30616"/>
        <dbReference type="ChEBI" id="CHEBI:83421"/>
        <dbReference type="ChEBI" id="CHEBI:456216"/>
        <dbReference type="EC" id="2.7.11.1"/>
    </reaction>
</comment>
<dbReference type="CDD" id="cd05123">
    <property type="entry name" value="STKc_AGC"/>
    <property type="match status" value="1"/>
</dbReference>
<keyword evidence="7 10" id="KW-0067">ATP-binding</keyword>
<evidence type="ECO:0000256" key="9">
    <source>
        <dbReference type="ARBA" id="ARBA00048679"/>
    </source>
</evidence>
<evidence type="ECO:0000256" key="1">
    <source>
        <dbReference type="ARBA" id="ARBA00012513"/>
    </source>
</evidence>
<evidence type="ECO:0000256" key="5">
    <source>
        <dbReference type="ARBA" id="ARBA00022741"/>
    </source>
</evidence>
<dbReference type="PROSITE" id="PS51285">
    <property type="entry name" value="AGC_KINASE_CTER"/>
    <property type="match status" value="1"/>
</dbReference>
<feature type="domain" description="AGC-kinase C-terminal" evidence="13">
    <location>
        <begin position="357"/>
        <end position="417"/>
    </location>
</feature>
<evidence type="ECO:0000313" key="14">
    <source>
        <dbReference type="EMBL" id="OUS47359.1"/>
    </source>
</evidence>
<dbReference type="InterPro" id="IPR011009">
    <property type="entry name" value="Kinase-like_dom_sf"/>
</dbReference>
<dbReference type="Pfam" id="PF00069">
    <property type="entry name" value="Pkinase"/>
    <property type="match status" value="1"/>
</dbReference>
<feature type="binding site" evidence="10">
    <location>
        <position position="129"/>
    </location>
    <ligand>
        <name>ATP</name>
        <dbReference type="ChEBI" id="CHEBI:30616"/>
    </ligand>
</feature>
<dbReference type="Proteomes" id="UP000195557">
    <property type="component" value="Unassembled WGS sequence"/>
</dbReference>
<dbReference type="InterPro" id="IPR036047">
    <property type="entry name" value="F-box-like_dom_sf"/>
</dbReference>
<feature type="compositionally biased region" description="Basic and acidic residues" evidence="11">
    <location>
        <begin position="442"/>
        <end position="458"/>
    </location>
</feature>
<protein>
    <recommendedName>
        <fullName evidence="1">non-specific serine/threonine protein kinase</fullName>
        <ecNumber evidence="1">2.7.11.1</ecNumber>
    </recommendedName>
</protein>
<dbReference type="FunFam" id="3.30.200.20:FF:000048">
    <property type="entry name" value="Non-specific serine/threonine protein kinase"/>
    <property type="match status" value="1"/>
</dbReference>
<dbReference type="PANTHER" id="PTHR24351">
    <property type="entry name" value="RIBOSOMAL PROTEIN S6 KINASE"/>
    <property type="match status" value="1"/>
</dbReference>
<dbReference type="PROSITE" id="PS00108">
    <property type="entry name" value="PROTEIN_KINASE_ST"/>
    <property type="match status" value="1"/>
</dbReference>
<dbReference type="SUPFAM" id="SSF50978">
    <property type="entry name" value="WD40 repeat-like"/>
    <property type="match status" value="1"/>
</dbReference>
<dbReference type="InterPro" id="IPR036322">
    <property type="entry name" value="WD40_repeat_dom_sf"/>
</dbReference>
<feature type="domain" description="Protein kinase" evidence="12">
    <location>
        <begin position="100"/>
        <end position="356"/>
    </location>
</feature>
<dbReference type="Gene3D" id="1.10.510.10">
    <property type="entry name" value="Transferase(Phosphotransferase) domain 1"/>
    <property type="match status" value="1"/>
</dbReference>
<evidence type="ECO:0000256" key="6">
    <source>
        <dbReference type="ARBA" id="ARBA00022777"/>
    </source>
</evidence>
<dbReference type="FunFam" id="1.10.510.10:FF:000210">
    <property type="entry name" value="Non-specific serine/threonine protein kinase"/>
    <property type="match status" value="1"/>
</dbReference>
<gene>
    <name evidence="14" type="ORF">BE221DRAFT_204581</name>
</gene>
<name>A0A1Y5ICQ9_OSTTA</name>
<evidence type="ECO:0000256" key="3">
    <source>
        <dbReference type="ARBA" id="ARBA00022553"/>
    </source>
</evidence>
<organism evidence="14">
    <name type="scientific">Ostreococcus tauri</name>
    <name type="common">Marine green alga</name>
    <dbReference type="NCBI Taxonomy" id="70448"/>
    <lineage>
        <taxon>Eukaryota</taxon>
        <taxon>Viridiplantae</taxon>
        <taxon>Chlorophyta</taxon>
        <taxon>Mamiellophyceae</taxon>
        <taxon>Mamiellales</taxon>
        <taxon>Bathycoccaceae</taxon>
        <taxon>Ostreococcus</taxon>
    </lineage>
</organism>
<accession>A0A1Y5ICQ9</accession>
<dbReference type="InterPro" id="IPR000719">
    <property type="entry name" value="Prot_kinase_dom"/>
</dbReference>
<feature type="region of interest" description="Disordered" evidence="11">
    <location>
        <begin position="1046"/>
        <end position="1080"/>
    </location>
</feature>
<feature type="region of interest" description="Disordered" evidence="11">
    <location>
        <begin position="393"/>
        <end position="488"/>
    </location>
</feature>
<dbReference type="InterPro" id="IPR015943">
    <property type="entry name" value="WD40/YVTN_repeat-like_dom_sf"/>
</dbReference>
<feature type="region of interest" description="Disordered" evidence="11">
    <location>
        <begin position="555"/>
        <end position="577"/>
    </location>
</feature>
<evidence type="ECO:0000256" key="2">
    <source>
        <dbReference type="ARBA" id="ARBA00022527"/>
    </source>
</evidence>
<dbReference type="PROSITE" id="PS50011">
    <property type="entry name" value="PROTEIN_KINASE_DOM"/>
    <property type="match status" value="1"/>
</dbReference>
<dbReference type="SMART" id="SM00220">
    <property type="entry name" value="S_TKc"/>
    <property type="match status" value="1"/>
</dbReference>
<keyword evidence="6 14" id="KW-0418">Kinase</keyword>
<dbReference type="PROSITE" id="PS00107">
    <property type="entry name" value="PROTEIN_KINASE_ATP"/>
    <property type="match status" value="1"/>
</dbReference>
<comment type="catalytic activity">
    <reaction evidence="8">
        <text>L-threonyl-[protein] + ATP = O-phospho-L-threonyl-[protein] + ADP + H(+)</text>
        <dbReference type="Rhea" id="RHEA:46608"/>
        <dbReference type="Rhea" id="RHEA-COMP:11060"/>
        <dbReference type="Rhea" id="RHEA-COMP:11605"/>
        <dbReference type="ChEBI" id="CHEBI:15378"/>
        <dbReference type="ChEBI" id="CHEBI:30013"/>
        <dbReference type="ChEBI" id="CHEBI:30616"/>
        <dbReference type="ChEBI" id="CHEBI:61977"/>
        <dbReference type="ChEBI" id="CHEBI:456216"/>
        <dbReference type="EC" id="2.7.11.1"/>
    </reaction>
</comment>
<feature type="compositionally biased region" description="Polar residues" evidence="11">
    <location>
        <begin position="48"/>
        <end position="62"/>
    </location>
</feature>
<dbReference type="GO" id="GO:0004674">
    <property type="term" value="F:protein serine/threonine kinase activity"/>
    <property type="evidence" value="ECO:0007669"/>
    <property type="project" value="UniProtKB-KW"/>
</dbReference>
<keyword evidence="3" id="KW-0597">Phosphoprotein</keyword>
<keyword evidence="4" id="KW-0808">Transferase</keyword>
<evidence type="ECO:0000256" key="10">
    <source>
        <dbReference type="PROSITE-ProRule" id="PRU10141"/>
    </source>
</evidence>
<evidence type="ECO:0000256" key="7">
    <source>
        <dbReference type="ARBA" id="ARBA00022840"/>
    </source>
</evidence>
<dbReference type="InterPro" id="IPR017441">
    <property type="entry name" value="Protein_kinase_ATP_BS"/>
</dbReference>
<feature type="compositionally biased region" description="Basic residues" evidence="11">
    <location>
        <begin position="1054"/>
        <end position="1080"/>
    </location>
</feature>
<dbReference type="Gene3D" id="3.30.200.20">
    <property type="entry name" value="Phosphorylase Kinase, domain 1"/>
    <property type="match status" value="1"/>
</dbReference>
<sequence length="1080" mass="118473">MTTSASDADARRAWALSGLGFAIASGDGTRAAGAGTRKMDGFDVRATSDGTETPTLKRQHSSGVSMLSANLRRIDSGLLLDETPSASGARETKKLSPEDFEILKLVGQGAFGKVFQVKKKDSGVIYAMKVMKKDRIIEKDQAEYTRAERDILTAVTHPFIVSLRYSFQTTSKLYLILDFINGGHLFFQLYQQGTFGDELTKFYAAEICLAVGHLHSLSIVHRDLKPENILVDNEGHVKITDFGLAKKISEDGRANSLAGSIDYMAPEILSAKGHGKTADWWSVGVLIFEMLSGTLPFKGKNKQAVQKAICSEKVKVPNYFQPDAVGLIKGLLAKDPSLRLGRGETGTADVKGHKYFKGVEWSKIALKAINPPFKPNVQGQHCVANFDARWTDVDPVDSRSESSSASDDEDDRNASPEQLASSPSLKYVPGSTGKQARARAKLLRDAPRRRREEADGRRSARRRSPSLSGSVDGDAQSEVSAQSSKKERDELARLRALLERAALSERDAERVRVELRRERTDDDRVDKLDAETFVSRVRANEASLRDAVRVTSSESTVWPTGRRGERRGGATNASEVEKRPVEAFDALPQEVWARVFGMMSFRDSVRLAATCKSLWVLSQREHVRDALCESMFGKPRASSEIKDSELVSSFLSSERWFGDLRTGEVSTPKPVHFGVGPSFVRGLIADETTVTSFDREKVKIWYHGAGIRGDDDAGGRLATLMVEKRSTATRGLTALAVNQSSIVCGDDGGRLRIWDSDTLEYMQKRAHAIPDDRAISALCGIPATSLVVCASAMHPSLEIWDTDEAASVTSVSLRDLISDERAHGVTCMGMFGGNSYGRLRSHVAATSRMWVGSTFQKVVGVDLNRAAFVDTLSLPESYENAEINALSVNGPLITAVVKDIGAVMWDRRGMPQEQIVAIFESPFATFEGVSEQSSCVDLEDFALFMSNPGDAGVALFDVRKTFGPPRKTERWLSTACTHPPVSILRPRRRTRGFSEEVSVGCFARVPGAPGAVIVAPDSANSEARCSIFSHKNELLTNEEIDSMTAAEMEDSWRSRRARKGKPPVPKTRGRHPKRPGLYHQ</sequence>
<keyword evidence="2" id="KW-0723">Serine/threonine-protein kinase</keyword>